<feature type="chain" id="PRO_5040227637" evidence="2">
    <location>
        <begin position="20"/>
        <end position="180"/>
    </location>
</feature>
<dbReference type="Proteomes" id="UP001153069">
    <property type="component" value="Unassembled WGS sequence"/>
</dbReference>
<reference evidence="3" key="1">
    <citation type="submission" date="2020-06" db="EMBL/GenBank/DDBJ databases">
        <authorList>
            <consortium name="Plant Systems Biology data submission"/>
        </authorList>
    </citation>
    <scope>NUCLEOTIDE SEQUENCE</scope>
    <source>
        <strain evidence="3">D6</strain>
    </source>
</reference>
<comment type="caution">
    <text evidence="3">The sequence shown here is derived from an EMBL/GenBank/DDBJ whole genome shotgun (WGS) entry which is preliminary data.</text>
</comment>
<dbReference type="EMBL" id="CAICTM010000566">
    <property type="protein sequence ID" value="CAB9513029.1"/>
    <property type="molecule type" value="Genomic_DNA"/>
</dbReference>
<feature type="compositionally biased region" description="Basic residues" evidence="1">
    <location>
        <begin position="61"/>
        <end position="81"/>
    </location>
</feature>
<accession>A0A9N8E5F1</accession>
<name>A0A9N8E5F1_9STRA</name>
<evidence type="ECO:0000313" key="4">
    <source>
        <dbReference type="Proteomes" id="UP001153069"/>
    </source>
</evidence>
<feature type="signal peptide" evidence="2">
    <location>
        <begin position="1"/>
        <end position="19"/>
    </location>
</feature>
<protein>
    <submittedName>
        <fullName evidence="3">Uncharacterized protein</fullName>
    </submittedName>
</protein>
<keyword evidence="4" id="KW-1185">Reference proteome</keyword>
<evidence type="ECO:0000256" key="2">
    <source>
        <dbReference type="SAM" id="SignalP"/>
    </source>
</evidence>
<feature type="compositionally biased region" description="Low complexity" evidence="1">
    <location>
        <begin position="46"/>
        <end position="60"/>
    </location>
</feature>
<evidence type="ECO:0000256" key="1">
    <source>
        <dbReference type="SAM" id="MobiDB-lite"/>
    </source>
</evidence>
<gene>
    <name evidence="3" type="ORF">SEMRO_567_G168000.1</name>
</gene>
<dbReference type="AlphaFoldDB" id="A0A9N8E5F1"/>
<evidence type="ECO:0000313" key="3">
    <source>
        <dbReference type="EMBL" id="CAB9513029.1"/>
    </source>
</evidence>
<organism evidence="3 4">
    <name type="scientific">Seminavis robusta</name>
    <dbReference type="NCBI Taxonomy" id="568900"/>
    <lineage>
        <taxon>Eukaryota</taxon>
        <taxon>Sar</taxon>
        <taxon>Stramenopiles</taxon>
        <taxon>Ochrophyta</taxon>
        <taxon>Bacillariophyta</taxon>
        <taxon>Bacillariophyceae</taxon>
        <taxon>Bacillariophycidae</taxon>
        <taxon>Naviculales</taxon>
        <taxon>Naviculaceae</taxon>
        <taxon>Seminavis</taxon>
    </lineage>
</organism>
<keyword evidence="2" id="KW-0732">Signal</keyword>
<proteinExistence type="predicted"/>
<feature type="region of interest" description="Disordered" evidence="1">
    <location>
        <begin position="40"/>
        <end position="81"/>
    </location>
</feature>
<sequence length="180" mass="19659">MNYRSILLLLAVAISLVAAEQCPANTESCTLPNGDVGVFMYRPTDPSQLQQPRKQQSSSRRLGHSHHHQEKPKASTKRRQNRHGVHRFHFGMSSTQCVPQNLVEDASEHLACGCAGGVCPEMLQCGCGCDITNHKGDVLAAGDGVWVSITTTSDNTVQKCVRPEYAEPSRVQCVQECPMA</sequence>